<gene>
    <name evidence="1" type="ORF">LCGC14_3029770</name>
</gene>
<sequence length="88" mass="9872">MKRRSFFARCFAGAAAVVMWPFAGKVAPIAVADEKDCLIAVESGSWCWSLWEESNVAYKVVTRKELNRIVAATKRHRLRGPKGIYQGL</sequence>
<dbReference type="EMBL" id="LAZR01063234">
    <property type="protein sequence ID" value="KKK59896.1"/>
    <property type="molecule type" value="Genomic_DNA"/>
</dbReference>
<protein>
    <submittedName>
        <fullName evidence="1">Uncharacterized protein</fullName>
    </submittedName>
</protein>
<name>A0A0F8ZIY2_9ZZZZ</name>
<accession>A0A0F8ZIY2</accession>
<dbReference type="AlphaFoldDB" id="A0A0F8ZIY2"/>
<organism evidence="1">
    <name type="scientific">marine sediment metagenome</name>
    <dbReference type="NCBI Taxonomy" id="412755"/>
    <lineage>
        <taxon>unclassified sequences</taxon>
        <taxon>metagenomes</taxon>
        <taxon>ecological metagenomes</taxon>
    </lineage>
</organism>
<comment type="caution">
    <text evidence="1">The sequence shown here is derived from an EMBL/GenBank/DDBJ whole genome shotgun (WGS) entry which is preliminary data.</text>
</comment>
<proteinExistence type="predicted"/>
<evidence type="ECO:0000313" key="1">
    <source>
        <dbReference type="EMBL" id="KKK59896.1"/>
    </source>
</evidence>
<reference evidence="1" key="1">
    <citation type="journal article" date="2015" name="Nature">
        <title>Complex archaea that bridge the gap between prokaryotes and eukaryotes.</title>
        <authorList>
            <person name="Spang A."/>
            <person name="Saw J.H."/>
            <person name="Jorgensen S.L."/>
            <person name="Zaremba-Niedzwiedzka K."/>
            <person name="Martijn J."/>
            <person name="Lind A.E."/>
            <person name="van Eijk R."/>
            <person name="Schleper C."/>
            <person name="Guy L."/>
            <person name="Ettema T.J."/>
        </authorList>
    </citation>
    <scope>NUCLEOTIDE SEQUENCE</scope>
</reference>